<comment type="subcellular location">
    <subcellularLocation>
        <location evidence="1">Cell outer membrane</location>
    </subcellularLocation>
</comment>
<evidence type="ECO:0000313" key="7">
    <source>
        <dbReference type="Proteomes" id="UP000569202"/>
    </source>
</evidence>
<dbReference type="Pfam" id="PF06629">
    <property type="entry name" value="MipA"/>
    <property type="match status" value="1"/>
</dbReference>
<dbReference type="PANTHER" id="PTHR38776">
    <property type="entry name" value="MLTA-INTERACTING PROTEIN-RELATED"/>
    <property type="match status" value="1"/>
</dbReference>
<organism evidence="6 7">
    <name type="scientific">Acinetobacter terrae</name>
    <dbReference type="NCBI Taxonomy" id="2731247"/>
    <lineage>
        <taxon>Bacteria</taxon>
        <taxon>Pseudomonadati</taxon>
        <taxon>Pseudomonadota</taxon>
        <taxon>Gammaproteobacteria</taxon>
        <taxon>Moraxellales</taxon>
        <taxon>Moraxellaceae</taxon>
        <taxon>Acinetobacter</taxon>
        <taxon>Acinetobacter Taxon 24</taxon>
    </lineage>
</organism>
<dbReference type="GO" id="GO:0009252">
    <property type="term" value="P:peptidoglycan biosynthetic process"/>
    <property type="evidence" value="ECO:0007669"/>
    <property type="project" value="TreeGrafter"/>
</dbReference>
<dbReference type="EMBL" id="JABERL010000052">
    <property type="protein sequence ID" value="NNH78752.1"/>
    <property type="molecule type" value="Genomic_DNA"/>
</dbReference>
<protein>
    <submittedName>
        <fullName evidence="6">MipA/OmpV family protein</fullName>
    </submittedName>
</protein>
<evidence type="ECO:0000256" key="3">
    <source>
        <dbReference type="ARBA" id="ARBA00022729"/>
    </source>
</evidence>
<dbReference type="InterPro" id="IPR010583">
    <property type="entry name" value="MipA"/>
</dbReference>
<dbReference type="PANTHER" id="PTHR38776:SF1">
    <property type="entry name" value="MLTA-INTERACTING PROTEIN-RELATED"/>
    <property type="match status" value="1"/>
</dbReference>
<comment type="caution">
    <text evidence="6">The sequence shown here is derived from an EMBL/GenBank/DDBJ whole genome shotgun (WGS) entry which is preliminary data.</text>
</comment>
<dbReference type="STRING" id="1977878.B9T23_14260"/>
<dbReference type="GO" id="GO:0009279">
    <property type="term" value="C:cell outer membrane"/>
    <property type="evidence" value="ECO:0007669"/>
    <property type="project" value="UniProtKB-SubCell"/>
</dbReference>
<evidence type="ECO:0000313" key="6">
    <source>
        <dbReference type="EMBL" id="NNH78752.1"/>
    </source>
</evidence>
<accession>A0A7Y2RH75</accession>
<reference evidence="6 7" key="1">
    <citation type="submission" date="2020-04" db="EMBL/GenBank/DDBJ databases">
        <title>Acinetobacter Taxon 24.</title>
        <authorList>
            <person name="Nemec A."/>
            <person name="Radolfova-Krizova L."/>
            <person name="Higgins P.G."/>
            <person name="Spanelova P."/>
        </authorList>
    </citation>
    <scope>NUCLEOTIDE SEQUENCE [LARGE SCALE GENOMIC DNA]</scope>
    <source>
        <strain evidence="6 7">ANC 5380</strain>
    </source>
</reference>
<dbReference type="AlphaFoldDB" id="A0A241VAJ9"/>
<name>A0A241VAJ9_9GAMM</name>
<dbReference type="Proteomes" id="UP000569202">
    <property type="component" value="Unassembled WGS sequence"/>
</dbReference>
<evidence type="ECO:0000256" key="4">
    <source>
        <dbReference type="ARBA" id="ARBA00023136"/>
    </source>
</evidence>
<accession>A0A241VAJ9</accession>
<evidence type="ECO:0000256" key="5">
    <source>
        <dbReference type="ARBA" id="ARBA00023237"/>
    </source>
</evidence>
<keyword evidence="4" id="KW-0472">Membrane</keyword>
<keyword evidence="5" id="KW-0998">Cell outer membrane</keyword>
<gene>
    <name evidence="6" type="ORF">HLH17_14065</name>
</gene>
<keyword evidence="3" id="KW-0732">Signal</keyword>
<evidence type="ECO:0000256" key="1">
    <source>
        <dbReference type="ARBA" id="ARBA00004442"/>
    </source>
</evidence>
<dbReference type="RefSeq" id="WP_086194573.1">
    <property type="nucleotide sequence ID" value="NZ_JABERL010000052.1"/>
</dbReference>
<comment type="similarity">
    <text evidence="2">Belongs to the MipA/OmpV family.</text>
</comment>
<evidence type="ECO:0000256" key="2">
    <source>
        <dbReference type="ARBA" id="ARBA00005722"/>
    </source>
</evidence>
<proteinExistence type="inferred from homology"/>
<sequence>MLNKIILLSIFFIPLSAIAGESQPTIKKSTGFSAGLGLVGSTGLYIGEDTNLTPVPLLSYEGDRFFLRGLYAGMKLYKNELFTLNGIVNVNMNKLDVDDLNESKLAQKNLSRVQLEDRDISADVGLEAIVKVPYGIISVQAVNDIGNASDAAEVKANYQYFWRLNNQWTLMPNAGVEWLSDSRANYYYGTLDSEVAKGVEKYRPNNLIIPHLSLGASYSLNPKIRVTSAVTHKFLPDKIVDSPLIDKDSMTNFFMGITYKF</sequence>